<dbReference type="Pfam" id="PF01170">
    <property type="entry name" value="UPF0020"/>
    <property type="match status" value="1"/>
</dbReference>
<dbReference type="InterPro" id="IPR000241">
    <property type="entry name" value="RlmKL-like_Mtase"/>
</dbReference>
<keyword evidence="8 10" id="KW-0694">RNA-binding</keyword>
<dbReference type="PROSITE" id="PS51627">
    <property type="entry name" value="SAM_MT_TRM11"/>
    <property type="match status" value="1"/>
</dbReference>
<dbReference type="RefSeq" id="XP_038779859.1">
    <property type="nucleotide sequence ID" value="XM_038923931.1"/>
</dbReference>
<dbReference type="SUPFAM" id="SSF53335">
    <property type="entry name" value="S-adenosyl-L-methionine-dependent methyltransferases"/>
    <property type="match status" value="1"/>
</dbReference>
<organism evidence="13 14">
    <name type="scientific">Eeniella nana</name>
    <name type="common">Yeast</name>
    <name type="synonym">Brettanomyces nanus</name>
    <dbReference type="NCBI Taxonomy" id="13502"/>
    <lineage>
        <taxon>Eukaryota</taxon>
        <taxon>Fungi</taxon>
        <taxon>Dikarya</taxon>
        <taxon>Ascomycota</taxon>
        <taxon>Saccharomycotina</taxon>
        <taxon>Pichiomycetes</taxon>
        <taxon>Pichiales</taxon>
        <taxon>Pichiaceae</taxon>
        <taxon>Brettanomyces</taxon>
    </lineage>
</organism>
<dbReference type="GO" id="GO:0008033">
    <property type="term" value="P:tRNA processing"/>
    <property type="evidence" value="ECO:0007669"/>
    <property type="project" value="UniProtKB-UniRule"/>
</dbReference>
<evidence type="ECO:0000256" key="10">
    <source>
        <dbReference type="PROSITE-ProRule" id="PRU00959"/>
    </source>
</evidence>
<evidence type="ECO:0000256" key="2">
    <source>
        <dbReference type="ARBA" id="ARBA00022490"/>
    </source>
</evidence>
<dbReference type="AlphaFoldDB" id="A0A875SBP6"/>
<evidence type="ECO:0000256" key="6">
    <source>
        <dbReference type="ARBA" id="ARBA00022691"/>
    </source>
</evidence>
<dbReference type="InterPro" id="IPR029063">
    <property type="entry name" value="SAM-dependent_MTases_sf"/>
</dbReference>
<evidence type="ECO:0000256" key="9">
    <source>
        <dbReference type="ARBA" id="ARBA00066937"/>
    </source>
</evidence>
<dbReference type="InterPro" id="IPR002052">
    <property type="entry name" value="DNA_methylase_N6_adenine_CS"/>
</dbReference>
<keyword evidence="6 10" id="KW-0949">S-adenosyl-L-methionine</keyword>
<keyword evidence="5 10" id="KW-0808">Transferase</keyword>
<feature type="domain" description="Ribosomal RNA large subunit methyltransferase K/L-like methyltransferase" evidence="11">
    <location>
        <begin position="185"/>
        <end position="303"/>
    </location>
</feature>
<dbReference type="PIRSF" id="PIRSF017259">
    <property type="entry name" value="tRNA_mtfrase_TRM11"/>
    <property type="match status" value="1"/>
</dbReference>
<dbReference type="Gene3D" id="3.40.50.150">
    <property type="entry name" value="Vaccinia Virus protein VP39"/>
    <property type="match status" value="1"/>
</dbReference>
<dbReference type="PANTHER" id="PTHR13370">
    <property type="entry name" value="RNA METHYLASE-RELATED"/>
    <property type="match status" value="1"/>
</dbReference>
<dbReference type="PROSITE" id="PS00092">
    <property type="entry name" value="N6_MTASE"/>
    <property type="match status" value="1"/>
</dbReference>
<dbReference type="GO" id="GO:0005737">
    <property type="term" value="C:cytoplasm"/>
    <property type="evidence" value="ECO:0007669"/>
    <property type="project" value="UniProtKB-SubCell"/>
</dbReference>
<gene>
    <name evidence="13" type="ORF">FOA43_003680</name>
</gene>
<dbReference type="GeneID" id="62197080"/>
<evidence type="ECO:0000256" key="7">
    <source>
        <dbReference type="ARBA" id="ARBA00022694"/>
    </source>
</evidence>
<dbReference type="PANTHER" id="PTHR13370:SF3">
    <property type="entry name" value="TRNA (GUANINE(10)-N2)-METHYLTRANSFERASE HOMOLOG"/>
    <property type="match status" value="1"/>
</dbReference>
<proteinExistence type="inferred from homology"/>
<evidence type="ECO:0000256" key="4">
    <source>
        <dbReference type="ARBA" id="ARBA00022603"/>
    </source>
</evidence>
<dbReference type="Proteomes" id="UP000662931">
    <property type="component" value="Chromosome 4"/>
</dbReference>
<evidence type="ECO:0000259" key="12">
    <source>
        <dbReference type="Pfam" id="PF25904"/>
    </source>
</evidence>
<sequence length="439" mass="50799">MKEYLIYLANAHPNFRKAELESLATLNNVRVDLSSHDESSPFMIVQLEDDDAARKLVDRAVLTRGIYELWGKGNTLEELHSDVKTRYKALREPYMNSTFKFQVLDFQGARKSKRRHLQIIDSFMYLQFKGKVSLENPQQIFTILQTYTIDKDLCPRKEPDYCWFGRQVHLSARSRGVVDEYEIAKRPYYGTTTFESELSLVTCNLALVQKGQLVLDPFVGTGSFLLASGYFGGYTYGSDIDFLALKGGKPEQKCIKRLKDNFEHYGTENKFGDVLCMDFTNNALRKNLKIDTIICDPPYGIREGLRVCGTNDIASAELTMNKIICGEKAFLRKDYVPPKKTCSLDFMLDDLLKFANERLPIGGRLCFWMPAADNEDIPTLIPQHEGLELIHILVQHFNMWSRRLLVYVKRDSSYQGITVTRDQRKHKNNFREQYFNRFK</sequence>
<dbReference type="GO" id="GO:0043527">
    <property type="term" value="C:tRNA methyltransferase complex"/>
    <property type="evidence" value="ECO:0007669"/>
    <property type="project" value="UniProtKB-ARBA"/>
</dbReference>
<evidence type="ECO:0000313" key="13">
    <source>
        <dbReference type="EMBL" id="QPG76294.1"/>
    </source>
</evidence>
<reference evidence="13" key="1">
    <citation type="submission" date="2020-10" db="EMBL/GenBank/DDBJ databases">
        <authorList>
            <person name="Roach M.J.R."/>
        </authorList>
    </citation>
    <scope>NUCLEOTIDE SEQUENCE</scope>
    <source>
        <strain evidence="13">CBS 1945</strain>
    </source>
</reference>
<dbReference type="InterPro" id="IPR059073">
    <property type="entry name" value="TRMT11_N"/>
</dbReference>
<evidence type="ECO:0000259" key="11">
    <source>
        <dbReference type="Pfam" id="PF01170"/>
    </source>
</evidence>
<comment type="subcellular location">
    <subcellularLocation>
        <location evidence="1">Cytoplasm</location>
    </subcellularLocation>
</comment>
<dbReference type="KEGG" id="bnn:FOA43_003680"/>
<keyword evidence="3 10" id="KW-0820">tRNA-binding</keyword>
<keyword evidence="4 10" id="KW-0489">Methyltransferase</keyword>
<keyword evidence="7 10" id="KW-0819">tRNA processing</keyword>
<dbReference type="GO" id="GO:0000049">
    <property type="term" value="F:tRNA binding"/>
    <property type="evidence" value="ECO:0007669"/>
    <property type="project" value="UniProtKB-UniRule"/>
</dbReference>
<evidence type="ECO:0000256" key="3">
    <source>
        <dbReference type="ARBA" id="ARBA00022555"/>
    </source>
</evidence>
<evidence type="ECO:0000256" key="1">
    <source>
        <dbReference type="ARBA" id="ARBA00004496"/>
    </source>
</evidence>
<evidence type="ECO:0000256" key="8">
    <source>
        <dbReference type="ARBA" id="ARBA00022884"/>
    </source>
</evidence>
<dbReference type="CDD" id="cd02440">
    <property type="entry name" value="AdoMet_MTases"/>
    <property type="match status" value="1"/>
</dbReference>
<dbReference type="GO" id="GO:0032259">
    <property type="term" value="P:methylation"/>
    <property type="evidence" value="ECO:0007669"/>
    <property type="project" value="UniProtKB-UniRule"/>
</dbReference>
<evidence type="ECO:0000256" key="5">
    <source>
        <dbReference type="ARBA" id="ARBA00022679"/>
    </source>
</evidence>
<protein>
    <recommendedName>
        <fullName evidence="9">tRNA (guanine(10)-N(2))-methyltransferase</fullName>
        <ecNumber evidence="9">2.1.1.214</ecNumber>
    </recommendedName>
</protein>
<accession>A0A875SBP6</accession>
<dbReference type="GO" id="GO:0160102">
    <property type="term" value="F:tRNA (guanine(10)-N2)-methyltransferase activity"/>
    <property type="evidence" value="ECO:0007669"/>
    <property type="project" value="UniProtKB-EC"/>
</dbReference>
<dbReference type="InterPro" id="IPR016691">
    <property type="entry name" value="TRMT11"/>
</dbReference>
<dbReference type="EMBL" id="CP064815">
    <property type="protein sequence ID" value="QPG76294.1"/>
    <property type="molecule type" value="Genomic_DNA"/>
</dbReference>
<dbReference type="Pfam" id="PF25904">
    <property type="entry name" value="Tmrp11_N"/>
    <property type="match status" value="1"/>
</dbReference>
<name>A0A875SBP6_EENNA</name>
<dbReference type="EC" id="2.1.1.214" evidence="9"/>
<keyword evidence="14" id="KW-1185">Reference proteome</keyword>
<keyword evidence="2" id="KW-0963">Cytoplasm</keyword>
<feature type="domain" description="tRNA (guanine(10)-N(2))-methyltransferase TRMT11 N-terminal" evidence="12">
    <location>
        <begin position="2"/>
        <end position="173"/>
    </location>
</feature>
<comment type="similarity">
    <text evidence="10">Belongs to the class I-like SAM-binding methyltransferase superfamily. TRM11 methyltransferase family.</text>
</comment>
<evidence type="ECO:0000313" key="14">
    <source>
        <dbReference type="Proteomes" id="UP000662931"/>
    </source>
</evidence>
<dbReference type="OrthoDB" id="296065at2759"/>